<accession>A0A5B7E4S7</accession>
<evidence type="ECO:0000313" key="1">
    <source>
        <dbReference type="EMBL" id="MPC28748.1"/>
    </source>
</evidence>
<sequence length="73" mass="7939">MDATAALREETSVDIELTSGTGRETALEAAGSCWDECEPDRGGELGATTEVVGCRVHQCQTFTPGWRQRGHHY</sequence>
<comment type="caution">
    <text evidence="1">The sequence shown here is derived from an EMBL/GenBank/DDBJ whole genome shotgun (WGS) entry which is preliminary data.</text>
</comment>
<reference evidence="1 2" key="1">
    <citation type="submission" date="2019-05" db="EMBL/GenBank/DDBJ databases">
        <title>Another draft genome of Portunus trituberculatus and its Hox gene families provides insights of decapod evolution.</title>
        <authorList>
            <person name="Jeong J.-H."/>
            <person name="Song I."/>
            <person name="Kim S."/>
            <person name="Choi T."/>
            <person name="Kim D."/>
            <person name="Ryu S."/>
            <person name="Kim W."/>
        </authorList>
    </citation>
    <scope>NUCLEOTIDE SEQUENCE [LARGE SCALE GENOMIC DNA]</scope>
    <source>
        <tissue evidence="1">Muscle</tissue>
    </source>
</reference>
<dbReference type="Proteomes" id="UP000324222">
    <property type="component" value="Unassembled WGS sequence"/>
</dbReference>
<gene>
    <name evidence="1" type="ORF">E2C01_021958</name>
</gene>
<dbReference type="EMBL" id="VSRR010001960">
    <property type="protein sequence ID" value="MPC28748.1"/>
    <property type="molecule type" value="Genomic_DNA"/>
</dbReference>
<dbReference type="AlphaFoldDB" id="A0A5B7E4S7"/>
<keyword evidence="2" id="KW-1185">Reference proteome</keyword>
<proteinExistence type="predicted"/>
<organism evidence="1 2">
    <name type="scientific">Portunus trituberculatus</name>
    <name type="common">Swimming crab</name>
    <name type="synonym">Neptunus trituberculatus</name>
    <dbReference type="NCBI Taxonomy" id="210409"/>
    <lineage>
        <taxon>Eukaryota</taxon>
        <taxon>Metazoa</taxon>
        <taxon>Ecdysozoa</taxon>
        <taxon>Arthropoda</taxon>
        <taxon>Crustacea</taxon>
        <taxon>Multicrustacea</taxon>
        <taxon>Malacostraca</taxon>
        <taxon>Eumalacostraca</taxon>
        <taxon>Eucarida</taxon>
        <taxon>Decapoda</taxon>
        <taxon>Pleocyemata</taxon>
        <taxon>Brachyura</taxon>
        <taxon>Eubrachyura</taxon>
        <taxon>Portunoidea</taxon>
        <taxon>Portunidae</taxon>
        <taxon>Portuninae</taxon>
        <taxon>Portunus</taxon>
    </lineage>
</organism>
<evidence type="ECO:0000313" key="2">
    <source>
        <dbReference type="Proteomes" id="UP000324222"/>
    </source>
</evidence>
<name>A0A5B7E4S7_PORTR</name>
<protein>
    <submittedName>
        <fullName evidence="1">Uncharacterized protein</fullName>
    </submittedName>
</protein>